<dbReference type="PROSITE" id="PS50213">
    <property type="entry name" value="FAS1"/>
    <property type="match status" value="1"/>
</dbReference>
<dbReference type="PANTHER" id="PTHR10900:SF77">
    <property type="entry name" value="FI19380P1"/>
    <property type="match status" value="1"/>
</dbReference>
<feature type="region of interest" description="Disordered" evidence="1">
    <location>
        <begin position="26"/>
        <end position="61"/>
    </location>
</feature>
<evidence type="ECO:0000259" key="3">
    <source>
        <dbReference type="PROSITE" id="PS50213"/>
    </source>
</evidence>
<dbReference type="Gene3D" id="2.30.180.10">
    <property type="entry name" value="FAS1 domain"/>
    <property type="match status" value="1"/>
</dbReference>
<evidence type="ECO:0000256" key="1">
    <source>
        <dbReference type="SAM" id="MobiDB-lite"/>
    </source>
</evidence>
<name>A0ABV8QAE0_9MICO</name>
<keyword evidence="5" id="KW-1185">Reference proteome</keyword>
<sequence length="229" mass="22469">MRTTKRQLLSTIGVAVLVTAGVAGCTAHGSDSSSGTSKSSSSSTAMSTPMSTPSNSSAMSSASADLVGSGCAAYAKSEPSGPGSIVGMSTDPVAVAASNNPMLTSLVSAVSGKLNSQVNLVSTLDGGQFTVFAPVDSAFAKLPASTMAMLKTPAGAATLKKTLTYHVVSGQLTPDQIDGTHTTVEGAPVTVTGSGDSIKVDGANVICGGVHTANATVYLIDGVLTPPAS</sequence>
<feature type="chain" id="PRO_5047224796" evidence="2">
    <location>
        <begin position="24"/>
        <end position="229"/>
    </location>
</feature>
<dbReference type="InterPro" id="IPR050904">
    <property type="entry name" value="Adhesion/Biosynth-related"/>
</dbReference>
<reference evidence="5" key="1">
    <citation type="journal article" date="2019" name="Int. J. Syst. Evol. Microbiol.">
        <title>The Global Catalogue of Microorganisms (GCM) 10K type strain sequencing project: providing services to taxonomists for standard genome sequencing and annotation.</title>
        <authorList>
            <consortium name="The Broad Institute Genomics Platform"/>
            <consortium name="The Broad Institute Genome Sequencing Center for Infectious Disease"/>
            <person name="Wu L."/>
            <person name="Ma J."/>
        </authorList>
    </citation>
    <scope>NUCLEOTIDE SEQUENCE [LARGE SCALE GENOMIC DNA]</scope>
    <source>
        <strain evidence="5">CGMCC 1.10363</strain>
    </source>
</reference>
<dbReference type="EMBL" id="JBHSCN010000006">
    <property type="protein sequence ID" value="MFC4244922.1"/>
    <property type="molecule type" value="Genomic_DNA"/>
</dbReference>
<keyword evidence="2" id="KW-0732">Signal</keyword>
<dbReference type="PANTHER" id="PTHR10900">
    <property type="entry name" value="PERIOSTIN-RELATED"/>
    <property type="match status" value="1"/>
</dbReference>
<dbReference type="RefSeq" id="WP_390231263.1">
    <property type="nucleotide sequence ID" value="NZ_JBHSCN010000006.1"/>
</dbReference>
<feature type="signal peptide" evidence="2">
    <location>
        <begin position="1"/>
        <end position="23"/>
    </location>
</feature>
<evidence type="ECO:0000313" key="5">
    <source>
        <dbReference type="Proteomes" id="UP001595900"/>
    </source>
</evidence>
<organism evidence="4 5">
    <name type="scientific">Gryllotalpicola reticulitermitis</name>
    <dbReference type="NCBI Taxonomy" id="1184153"/>
    <lineage>
        <taxon>Bacteria</taxon>
        <taxon>Bacillati</taxon>
        <taxon>Actinomycetota</taxon>
        <taxon>Actinomycetes</taxon>
        <taxon>Micrococcales</taxon>
        <taxon>Microbacteriaceae</taxon>
        <taxon>Gryllotalpicola</taxon>
    </lineage>
</organism>
<dbReference type="Proteomes" id="UP001595900">
    <property type="component" value="Unassembled WGS sequence"/>
</dbReference>
<dbReference type="InterPro" id="IPR000782">
    <property type="entry name" value="FAS1_domain"/>
</dbReference>
<gene>
    <name evidence="4" type="ORF">ACFOYW_16225</name>
</gene>
<dbReference type="SUPFAM" id="SSF82153">
    <property type="entry name" value="FAS1 domain"/>
    <property type="match status" value="1"/>
</dbReference>
<evidence type="ECO:0000313" key="4">
    <source>
        <dbReference type="EMBL" id="MFC4244922.1"/>
    </source>
</evidence>
<dbReference type="PROSITE" id="PS51257">
    <property type="entry name" value="PROKAR_LIPOPROTEIN"/>
    <property type="match status" value="1"/>
</dbReference>
<dbReference type="Pfam" id="PF02469">
    <property type="entry name" value="Fasciclin"/>
    <property type="match status" value="1"/>
</dbReference>
<protein>
    <submittedName>
        <fullName evidence="4">Fasciclin domain-containing protein</fullName>
    </submittedName>
</protein>
<dbReference type="SMART" id="SM00554">
    <property type="entry name" value="FAS1"/>
    <property type="match status" value="1"/>
</dbReference>
<accession>A0ABV8QAE0</accession>
<dbReference type="InterPro" id="IPR036378">
    <property type="entry name" value="FAS1_dom_sf"/>
</dbReference>
<comment type="caution">
    <text evidence="4">The sequence shown here is derived from an EMBL/GenBank/DDBJ whole genome shotgun (WGS) entry which is preliminary data.</text>
</comment>
<proteinExistence type="predicted"/>
<feature type="domain" description="FAS1" evidence="3">
    <location>
        <begin position="90"/>
        <end position="224"/>
    </location>
</feature>
<evidence type="ECO:0000256" key="2">
    <source>
        <dbReference type="SAM" id="SignalP"/>
    </source>
</evidence>